<evidence type="ECO:0000259" key="5">
    <source>
        <dbReference type="SMART" id="SM01008"/>
    </source>
</evidence>
<dbReference type="InterPro" id="IPR036856">
    <property type="entry name" value="Ald_Oxase/Xan_DH_a/b_sf"/>
</dbReference>
<feature type="region of interest" description="Disordered" evidence="4">
    <location>
        <begin position="973"/>
        <end position="1007"/>
    </location>
</feature>
<dbReference type="PANTHER" id="PTHR11908:SF132">
    <property type="entry name" value="ALDEHYDE OXIDASE 1-RELATED"/>
    <property type="match status" value="1"/>
</dbReference>
<protein>
    <submittedName>
        <fullName evidence="7">Ald_Xan_dh_C domain-containing protein</fullName>
    </submittedName>
</protein>
<keyword evidence="6" id="KW-1185">Reference proteome</keyword>
<dbReference type="Gene3D" id="3.10.20.30">
    <property type="match status" value="1"/>
</dbReference>
<dbReference type="Proteomes" id="UP000095280">
    <property type="component" value="Unplaced"/>
</dbReference>
<dbReference type="InterPro" id="IPR016208">
    <property type="entry name" value="Ald_Oxase/xanthine_DH-like"/>
</dbReference>
<dbReference type="InterPro" id="IPR036884">
    <property type="entry name" value="2Fe-2S-bd_dom_sf"/>
</dbReference>
<dbReference type="InterPro" id="IPR037165">
    <property type="entry name" value="AldOxase/xan_DH_Mopterin-bd_sf"/>
</dbReference>
<keyword evidence="1 3" id="KW-0500">Molybdenum</keyword>
<dbReference type="InterPro" id="IPR012675">
    <property type="entry name" value="Beta-grasp_dom_sf"/>
</dbReference>
<dbReference type="SUPFAM" id="SSF47741">
    <property type="entry name" value="CO dehydrogenase ISP C-domain like"/>
    <property type="match status" value="1"/>
</dbReference>
<dbReference type="SMART" id="SM01008">
    <property type="entry name" value="Ald_Xan_dh_C"/>
    <property type="match status" value="1"/>
</dbReference>
<keyword evidence="3" id="KW-0479">Metal-binding</keyword>
<feature type="domain" description="Aldehyde oxidase/xanthine dehydrogenase a/b hammerhead" evidence="5">
    <location>
        <begin position="463"/>
        <end position="541"/>
    </location>
</feature>
<dbReference type="GO" id="GO:0016491">
    <property type="term" value="F:oxidoreductase activity"/>
    <property type="evidence" value="ECO:0007669"/>
    <property type="project" value="UniProtKB-KW"/>
</dbReference>
<feature type="binding site" evidence="3">
    <location>
        <position position="912"/>
    </location>
    <ligand>
        <name>Mo-molybdopterin</name>
        <dbReference type="ChEBI" id="CHEBI:71302"/>
    </ligand>
    <ligandPart>
        <name>Mo</name>
        <dbReference type="ChEBI" id="CHEBI:28685"/>
    </ligandPart>
</feature>
<dbReference type="InterPro" id="IPR036683">
    <property type="entry name" value="CO_DH_flav_C_dom_sf"/>
</dbReference>
<dbReference type="Gene3D" id="3.90.1170.50">
    <property type="entry name" value="Aldehyde oxidase/xanthine dehydrogenase, a/b hammerhead"/>
    <property type="match status" value="1"/>
</dbReference>
<evidence type="ECO:0000256" key="4">
    <source>
        <dbReference type="SAM" id="MobiDB-lite"/>
    </source>
</evidence>
<feature type="binding site" evidence="3">
    <location>
        <position position="607"/>
    </location>
    <ligand>
        <name>Mo-molybdopterin</name>
        <dbReference type="ChEBI" id="CHEBI:71302"/>
    </ligand>
    <ligandPart>
        <name>Mo</name>
        <dbReference type="ChEBI" id="CHEBI:28685"/>
    </ligandPart>
</feature>
<dbReference type="PIRSF" id="PIRSF000127">
    <property type="entry name" value="Xanthine_DH"/>
    <property type="match status" value="1"/>
</dbReference>
<evidence type="ECO:0000256" key="3">
    <source>
        <dbReference type="PIRSR" id="PIRSR000127-3"/>
    </source>
</evidence>
<dbReference type="InterPro" id="IPR000674">
    <property type="entry name" value="Ald_Oxase/Xan_DH_a/b"/>
</dbReference>
<dbReference type="GO" id="GO:0005506">
    <property type="term" value="F:iron ion binding"/>
    <property type="evidence" value="ECO:0007669"/>
    <property type="project" value="InterPro"/>
</dbReference>
<sequence length="1025" mass="110904">NFVAPVHRHRLSGVASGTDAFFLVALGSKAEYRTLGSLLVVNDVRYEILEIKGTKVMCKGRPDAGCCIVCAVLQATHQAREACSASQFNSCITPLYSTVGWHVITVEGIGSRPKAGYHAHPEPPSRCQCGYCCHPASSCSAYSQLRDNPRPTELEVEHFFDGNICRFARLTGRSWERHEDTGACDSERSQCLDMECTAHAPPRTSAAAAVQPALWRNSHQWFGANFCARGWRAASASTNPGSLADLFAPYWAGLRSQPHRLVFGNTSAGVFKEDAASAEHLLNIRNVPEPLIRAVRRNACWAGNLMMKHAHRSSPLDVYVLLEVRFRATCAEIRTGESRDSNAHAYLNAAFSLSVDKKDGYRVTERPSLVFGGVSGKFTLEAEANPAEEACGTSPEHRRGLAANLLYKCLLSPALTPCPVLKPAAPTPLERRAQSGQQDYEEELQPAPIGRAMPKLEARAQAAGEAKYVNDAPAARSELFAAFVQAPEAPAALRDIKADEAESERGAAGQSEIRYSGQPVAIVLASSQWAADQAARLVRGGGGGKNSVIMQAPMTMLARDFDQAYDGQACQVEGQLVINEQAHFSIEDSDSLGGATEEGLVVTAPHQWVDALAMTLSRILGRPANQIRVVSPRIGGGFGGKLLMIDLVAAACAVASDSLGRPVRMYMSLGPTLALAMKRPGMLLRYPRRRWTRREAARGQLGHQQRGGLHAEHAGHMRTDKPESTFVRGPGPAPACLANLLLMDHLAFQLGVDPIEFKYRNLYSDWPGELRIDIVGNTRRGDNFQRMWRELHQAAEVEKRLAEIAEFNKGEGRGLVLKSLDHWLFLLENNRFRKRGLDMSASSYKSSTTVYLALQASDGRRVTLSHGGARWARASGQKLPRRPAAILEIDINLVKIKATDSHVLPNNEVTGAAPPASGTARPLLKRPRRSRSGCAHQGGQPGRQLEGSAEQGLTGGVSLAAMGSYYCKNARPQGEAGTAAPGSVSPRPKSTSSPARVRDPPSDLMMDVGQVAQPGVDIGQIEGAF</sequence>
<dbReference type="InterPro" id="IPR008274">
    <property type="entry name" value="AldOxase/xan_DH_MoCoBD1"/>
</dbReference>
<organism evidence="6 7">
    <name type="scientific">Macrostomum lignano</name>
    <dbReference type="NCBI Taxonomy" id="282301"/>
    <lineage>
        <taxon>Eukaryota</taxon>
        <taxon>Metazoa</taxon>
        <taxon>Spiralia</taxon>
        <taxon>Lophotrochozoa</taxon>
        <taxon>Platyhelminthes</taxon>
        <taxon>Rhabditophora</taxon>
        <taxon>Macrostomorpha</taxon>
        <taxon>Macrostomida</taxon>
        <taxon>Macrostomidae</taxon>
        <taxon>Macrostomum</taxon>
    </lineage>
</organism>
<name>A0A1I8FAR3_9PLAT</name>
<dbReference type="Gene3D" id="3.30.365.10">
    <property type="entry name" value="Aldehyde oxidase/xanthine dehydrogenase, molybdopterin binding domain"/>
    <property type="match status" value="2"/>
</dbReference>
<dbReference type="SUPFAM" id="SSF56003">
    <property type="entry name" value="Molybdenum cofactor-binding domain"/>
    <property type="match status" value="1"/>
</dbReference>
<proteinExistence type="predicted"/>
<accession>A0A1I8FAR3</accession>
<feature type="region of interest" description="Disordered" evidence="4">
    <location>
        <begin position="905"/>
        <end position="951"/>
    </location>
</feature>
<evidence type="ECO:0000313" key="6">
    <source>
        <dbReference type="Proteomes" id="UP000095280"/>
    </source>
</evidence>
<reference evidence="7" key="1">
    <citation type="submission" date="2016-11" db="UniProtKB">
        <authorList>
            <consortium name="WormBaseParasite"/>
        </authorList>
    </citation>
    <scope>IDENTIFICATION</scope>
</reference>
<dbReference type="Pfam" id="PF02738">
    <property type="entry name" value="MoCoBD_1"/>
    <property type="match status" value="1"/>
</dbReference>
<dbReference type="SUPFAM" id="SSF54665">
    <property type="entry name" value="CO dehydrogenase molybdoprotein N-domain-like"/>
    <property type="match status" value="1"/>
</dbReference>
<evidence type="ECO:0000256" key="2">
    <source>
        <dbReference type="ARBA" id="ARBA00023002"/>
    </source>
</evidence>
<evidence type="ECO:0000313" key="7">
    <source>
        <dbReference type="WBParaSite" id="maker-unitig_25731-snap-gene-0.2-mRNA-1"/>
    </source>
</evidence>
<keyword evidence="2" id="KW-0560">Oxidoreductase</keyword>
<dbReference type="AlphaFoldDB" id="A0A1I8FAR3"/>
<dbReference type="PANTHER" id="PTHR11908">
    <property type="entry name" value="XANTHINE DEHYDROGENASE"/>
    <property type="match status" value="1"/>
</dbReference>
<feature type="binding site" evidence="3">
    <location>
        <position position="638"/>
    </location>
    <ligand>
        <name>Mo-molybdopterin</name>
        <dbReference type="ChEBI" id="CHEBI:71302"/>
    </ligand>
    <ligandPart>
        <name>Mo</name>
        <dbReference type="ChEBI" id="CHEBI:28685"/>
    </ligandPart>
</feature>
<feature type="binding site" evidence="3">
    <location>
        <position position="728"/>
    </location>
    <ligand>
        <name>Mo-molybdopterin</name>
        <dbReference type="ChEBI" id="CHEBI:71302"/>
    </ligand>
    <ligandPart>
        <name>Mo</name>
        <dbReference type="ChEBI" id="CHEBI:28685"/>
    </ligandPart>
</feature>
<dbReference type="WBParaSite" id="maker-unitig_25731-snap-gene-0.2-mRNA-1">
    <property type="protein sequence ID" value="maker-unitig_25731-snap-gene-0.2-mRNA-1"/>
    <property type="gene ID" value="maker-unitig_25731-snap-gene-0.2"/>
</dbReference>
<comment type="cofactor">
    <cofactor evidence="3">
        <name>Mo-molybdopterin</name>
        <dbReference type="ChEBI" id="CHEBI:71302"/>
    </cofactor>
    <text evidence="3">Binds 1 Mo-molybdopterin (Mo-MPT) cofactor per subunit.</text>
</comment>
<dbReference type="SUPFAM" id="SSF55447">
    <property type="entry name" value="CO dehydrogenase flavoprotein C-terminal domain-like"/>
    <property type="match status" value="1"/>
</dbReference>
<evidence type="ECO:0000256" key="1">
    <source>
        <dbReference type="ARBA" id="ARBA00022505"/>
    </source>
</evidence>
<dbReference type="Gene3D" id="1.10.150.120">
    <property type="entry name" value="[2Fe-2S]-binding domain"/>
    <property type="match status" value="1"/>
</dbReference>